<accession>A0A9J6CQ55</accession>
<dbReference type="FunFam" id="3.90.215.10:FF:000001">
    <property type="entry name" value="Tenascin isoform 1"/>
    <property type="match status" value="1"/>
</dbReference>
<evidence type="ECO:0000256" key="1">
    <source>
        <dbReference type="ARBA" id="ARBA00023157"/>
    </source>
</evidence>
<name>A0A9J6CQ55_POLVA</name>
<keyword evidence="5" id="KW-0732">Signal</keyword>
<proteinExistence type="predicted"/>
<dbReference type="PROSITE" id="PS51406">
    <property type="entry name" value="FIBRINOGEN_C_2"/>
    <property type="match status" value="1"/>
</dbReference>
<gene>
    <name evidence="7" type="ORF">PVAND_013588</name>
</gene>
<organism evidence="7 8">
    <name type="scientific">Polypedilum vanderplanki</name>
    <name type="common">Sleeping chironomid midge</name>
    <dbReference type="NCBI Taxonomy" id="319348"/>
    <lineage>
        <taxon>Eukaryota</taxon>
        <taxon>Metazoa</taxon>
        <taxon>Ecdysozoa</taxon>
        <taxon>Arthropoda</taxon>
        <taxon>Hexapoda</taxon>
        <taxon>Insecta</taxon>
        <taxon>Pterygota</taxon>
        <taxon>Neoptera</taxon>
        <taxon>Endopterygota</taxon>
        <taxon>Diptera</taxon>
        <taxon>Nematocera</taxon>
        <taxon>Chironomoidea</taxon>
        <taxon>Chironomidae</taxon>
        <taxon>Chironominae</taxon>
        <taxon>Polypedilum</taxon>
        <taxon>Polypedilum</taxon>
    </lineage>
</organism>
<dbReference type="PANTHER" id="PTHR19143">
    <property type="entry name" value="FIBRINOGEN/TENASCIN/ANGIOPOEITIN"/>
    <property type="match status" value="1"/>
</dbReference>
<evidence type="ECO:0000256" key="2">
    <source>
        <dbReference type="ARBA" id="ARBA00053344"/>
    </source>
</evidence>
<evidence type="ECO:0000256" key="4">
    <source>
        <dbReference type="SAM" id="MobiDB-lite"/>
    </source>
</evidence>
<dbReference type="OrthoDB" id="7735550at2759"/>
<feature type="compositionally biased region" description="Basic and acidic residues" evidence="4">
    <location>
        <begin position="216"/>
        <end position="225"/>
    </location>
</feature>
<dbReference type="EMBL" id="JADBJN010000001">
    <property type="protein sequence ID" value="KAG5684353.1"/>
    <property type="molecule type" value="Genomic_DNA"/>
</dbReference>
<dbReference type="Gene3D" id="3.90.215.10">
    <property type="entry name" value="Gamma Fibrinogen, chain A, domain 1"/>
    <property type="match status" value="1"/>
</dbReference>
<feature type="signal peptide" evidence="5">
    <location>
        <begin position="1"/>
        <end position="21"/>
    </location>
</feature>
<feature type="chain" id="PRO_5039951321" description="Fibrinogen C-terminal domain-containing protein" evidence="5">
    <location>
        <begin position="22"/>
        <end position="490"/>
    </location>
</feature>
<dbReference type="InterPro" id="IPR036056">
    <property type="entry name" value="Fibrinogen-like_C"/>
</dbReference>
<feature type="coiled-coil region" evidence="3">
    <location>
        <begin position="69"/>
        <end position="96"/>
    </location>
</feature>
<dbReference type="Pfam" id="PF00147">
    <property type="entry name" value="Fibrinogen_C"/>
    <property type="match status" value="1"/>
</dbReference>
<evidence type="ECO:0000313" key="7">
    <source>
        <dbReference type="EMBL" id="KAG5684353.1"/>
    </source>
</evidence>
<dbReference type="NCBIfam" id="NF040941">
    <property type="entry name" value="GGGWT_bact"/>
    <property type="match status" value="1"/>
</dbReference>
<dbReference type="InterPro" id="IPR002181">
    <property type="entry name" value="Fibrinogen_a/b/g_C_dom"/>
</dbReference>
<dbReference type="AlphaFoldDB" id="A0A9J6CQ55"/>
<keyword evidence="1" id="KW-1015">Disulfide bond</keyword>
<evidence type="ECO:0000259" key="6">
    <source>
        <dbReference type="PROSITE" id="PS51406"/>
    </source>
</evidence>
<feature type="region of interest" description="Disordered" evidence="4">
    <location>
        <begin position="207"/>
        <end position="231"/>
    </location>
</feature>
<keyword evidence="3" id="KW-0175">Coiled coil</keyword>
<dbReference type="SUPFAM" id="SSF56496">
    <property type="entry name" value="Fibrinogen C-terminal domain-like"/>
    <property type="match status" value="1"/>
</dbReference>
<evidence type="ECO:0000256" key="3">
    <source>
        <dbReference type="SAM" id="Coils"/>
    </source>
</evidence>
<evidence type="ECO:0000313" key="8">
    <source>
        <dbReference type="Proteomes" id="UP001107558"/>
    </source>
</evidence>
<comment type="function">
    <text evidence="2">Lectin involved in innate immunity. Agglutinates all types of human erythrocytes, Gram-positive and Gram-negative bacteria. Has a stronger agglutinating activity towards Gram-negative bacteria than towards Gram-positive bacteria. Specifically recognizes acetyl group-containing substances on agglutinated cells. The hemagglutinating activity was inhibited by EDTA, acetyl group-containing mono- and disaccharides, N-acetyl derivatives of amino acids, other acetyl group-containing substances, propionamide and benzamide. Enhances the antimicrobial activity of big defensin against Gram-positive bacteria but not against Gram-negative bacteria.</text>
</comment>
<dbReference type="InterPro" id="IPR050373">
    <property type="entry name" value="Fibrinogen_C-term_domain"/>
</dbReference>
<keyword evidence="8" id="KW-1185">Reference proteome</keyword>
<dbReference type="GO" id="GO:0030246">
    <property type="term" value="F:carbohydrate binding"/>
    <property type="evidence" value="ECO:0007669"/>
    <property type="project" value="UniProtKB-ARBA"/>
</dbReference>
<reference evidence="7" key="1">
    <citation type="submission" date="2021-03" db="EMBL/GenBank/DDBJ databases">
        <title>Chromosome level genome of the anhydrobiotic midge Polypedilum vanderplanki.</title>
        <authorList>
            <person name="Yoshida Y."/>
            <person name="Kikawada T."/>
            <person name="Gusev O."/>
        </authorList>
    </citation>
    <scope>NUCLEOTIDE SEQUENCE</scope>
    <source>
        <strain evidence="7">NIAS01</strain>
        <tissue evidence="7">Whole body or cell culture</tissue>
    </source>
</reference>
<dbReference type="Proteomes" id="UP001107558">
    <property type="component" value="Chromosome 1"/>
</dbReference>
<dbReference type="SMART" id="SM00186">
    <property type="entry name" value="FBG"/>
    <property type="match status" value="1"/>
</dbReference>
<dbReference type="PANTHER" id="PTHR19143:SF426">
    <property type="entry name" value="RE19569P"/>
    <property type="match status" value="1"/>
</dbReference>
<protein>
    <recommendedName>
        <fullName evidence="6">Fibrinogen C-terminal domain-containing protein</fullName>
    </recommendedName>
</protein>
<feature type="domain" description="Fibrinogen C-terminal" evidence="6">
    <location>
        <begin position="263"/>
        <end position="487"/>
    </location>
</feature>
<evidence type="ECO:0000256" key="5">
    <source>
        <dbReference type="SAM" id="SignalP"/>
    </source>
</evidence>
<dbReference type="GO" id="GO:0005615">
    <property type="term" value="C:extracellular space"/>
    <property type="evidence" value="ECO:0007669"/>
    <property type="project" value="TreeGrafter"/>
</dbReference>
<dbReference type="CDD" id="cd00087">
    <property type="entry name" value="FReD"/>
    <property type="match status" value="1"/>
</dbReference>
<sequence>MLNKLLKILYLLLFMLNISAAQNIRLRKARNSNPPKIRDHETIMDAIQSLDLKLEDAFKTIESNLMDRLAKIDEKIDSIELKLTTLSENNANDEKELPIHLDVNAIVEAMNVELITSLNEIYQSVDDIDKKVKQNGEMLVTLKEHLNLNGNISNSQQQQRKERRLDHSRLISDILSMVRNKLHIDNNSTNAQLPVLGLNSRDYVTQNRNNGSSTLRVDDSNDDAKFASQTGKKPKGGIIFPSVKNKPAQIINTNTSFTTDVVGYKEIKGYSCSELLNAGMRQSGVYYLQIRNTTYWFLKVYCEQEIGDGGWTVIQRRDDFGEPRENFNRDWADYKNGFGDPAKEFWMGNENIYMLTNNEDYALRIELEDFEGNKRYAQYSHFKIHSEADYYKLEIDGYEGNAGDSLNDPWYGSNNSPFSTYNRDNDRSSLNCASMLKGGWWWKSCGRGLNGPSPSVDSLAKGGIIWFQWNGHDYALKRSYMMMKPISKMT</sequence>
<dbReference type="InterPro" id="IPR014716">
    <property type="entry name" value="Fibrinogen_a/b/g_C_1"/>
</dbReference>
<comment type="caution">
    <text evidence="7">The sequence shown here is derived from an EMBL/GenBank/DDBJ whole genome shotgun (WGS) entry which is preliminary data.</text>
</comment>